<dbReference type="InterPro" id="IPR050328">
    <property type="entry name" value="Dev_Immune_Receptor"/>
</dbReference>
<reference evidence="2" key="1">
    <citation type="submission" date="2018-10" db="EMBL/GenBank/DDBJ databases">
        <title>Hidden diversity of soil giant viruses.</title>
        <authorList>
            <person name="Schulz F."/>
            <person name="Alteio L."/>
            <person name="Goudeau D."/>
            <person name="Ryan E.M."/>
            <person name="Malmstrom R.R."/>
            <person name="Blanchard J."/>
            <person name="Woyke T."/>
        </authorList>
    </citation>
    <scope>NUCLEOTIDE SEQUENCE</scope>
    <source>
        <strain evidence="2">HYV1</strain>
    </source>
</reference>
<dbReference type="SUPFAM" id="SSF52058">
    <property type="entry name" value="L domain-like"/>
    <property type="match status" value="1"/>
</dbReference>
<dbReference type="PANTHER" id="PTHR24373">
    <property type="entry name" value="SLIT RELATED LEUCINE-RICH REPEAT NEURONAL PROTEIN"/>
    <property type="match status" value="1"/>
</dbReference>
<evidence type="ECO:0000256" key="1">
    <source>
        <dbReference type="ARBA" id="ARBA00022729"/>
    </source>
</evidence>
<dbReference type="EMBL" id="MK072387">
    <property type="protein sequence ID" value="AYV83255.1"/>
    <property type="molecule type" value="Genomic_DNA"/>
</dbReference>
<dbReference type="PANTHER" id="PTHR24373:SF370">
    <property type="entry name" value="FISH-LIPS, ISOFORM E"/>
    <property type="match status" value="1"/>
</dbReference>
<sequence length="491" mass="56072">MALDKKSFLYQLSIIPPYVLSVYFDIYDLIILKRTNRFFHGGKLCKVASPIIYLARGNDYSRLHTLFPKARLVINGQQNRMMFDEFAIISENVTSIDLSTCSYGLILLATYLPAMENLTSLTLRGRNDVETKMLDSMTKLVELDLSDNKKITGPTLQKLTSLKKLNLDHNSMITDYVIESLPLTSLSLIGNKTITPFILTKLKLTHLHIWCWGDPKLKGAIIQCTTVTDLHIHMNDLIACGVETIIKMTQLRKLAIADPYFPKGDYGKYLTNLTQLTLEWVQKKITIPTLPSLRTLIIKRLSSHLPDFGADTFPNLSHLEIDSADNIPCSFNFDFIRNLTHLNIGARCILRDVTKLKKIQKLKLRSGIYDSVIDISQLVSLTSLEISDDHFFEQNRFFAGSESLESLTINVNTPTINSTTLEAFPNLKYLCLRSKSMMSCSKTRCCFQNLHKLYMLKIERCHNLDERCIALLEKRGVLIRYFTYPDVVNFT</sequence>
<proteinExistence type="predicted"/>
<evidence type="ECO:0008006" key="3">
    <source>
        <dbReference type="Google" id="ProtNLM"/>
    </source>
</evidence>
<dbReference type="GO" id="GO:0005615">
    <property type="term" value="C:extracellular space"/>
    <property type="evidence" value="ECO:0007669"/>
    <property type="project" value="TreeGrafter"/>
</dbReference>
<dbReference type="InterPro" id="IPR032675">
    <property type="entry name" value="LRR_dom_sf"/>
</dbReference>
<protein>
    <recommendedName>
        <fullName evidence="3">Leucine-rich repeat protein</fullName>
    </recommendedName>
</protein>
<keyword evidence="1" id="KW-0732">Signal</keyword>
<evidence type="ECO:0000313" key="2">
    <source>
        <dbReference type="EMBL" id="AYV83255.1"/>
    </source>
</evidence>
<dbReference type="Gene3D" id="3.80.10.10">
    <property type="entry name" value="Ribonuclease Inhibitor"/>
    <property type="match status" value="2"/>
</dbReference>
<organism evidence="2">
    <name type="scientific">Hyperionvirus sp</name>
    <dbReference type="NCBI Taxonomy" id="2487770"/>
    <lineage>
        <taxon>Viruses</taxon>
        <taxon>Varidnaviria</taxon>
        <taxon>Bamfordvirae</taxon>
        <taxon>Nucleocytoviricota</taxon>
        <taxon>Megaviricetes</taxon>
        <taxon>Imitervirales</taxon>
        <taxon>Mimiviridae</taxon>
        <taxon>Klosneuvirinae</taxon>
    </lineage>
</organism>
<name>A0A3G5A7P8_9VIRU</name>
<dbReference type="GO" id="GO:0031012">
    <property type="term" value="C:extracellular matrix"/>
    <property type="evidence" value="ECO:0007669"/>
    <property type="project" value="TreeGrafter"/>
</dbReference>
<gene>
    <name evidence="2" type="ORF">Hyperionvirus5_61</name>
</gene>
<accession>A0A3G5A7P8</accession>